<reference evidence="3" key="1">
    <citation type="submission" date="2025-08" db="UniProtKB">
        <authorList>
            <consortium name="Ensembl"/>
        </authorList>
    </citation>
    <scope>IDENTIFICATION</scope>
</reference>
<evidence type="ECO:0000313" key="3">
    <source>
        <dbReference type="Ensembl" id="ENSVKKP00000004664.1"/>
    </source>
</evidence>
<dbReference type="InterPro" id="IPR003599">
    <property type="entry name" value="Ig_sub"/>
</dbReference>
<sequence length="219" mass="23860">MAWPLFYLAVLSSCAGVRSQLAVIQPASLSVSLGQTVQIPCSRSSGGSWANLNWQRQKPGQAPQVVLYGSSTRGPGIPDRFTGTASGTTNYLNIANAQAEDEADYYCLSWEKKSNTIHSDIFRWGGQSKIFTKTSLFLPSMRDLESVEGSGRPQAAQRVRQGSLLLIPFSWPQGEVPFCRSGEKSFLPSSNGQRKIKKGLFQPFIPSVGNTERALLGIT</sequence>
<evidence type="ECO:0000259" key="2">
    <source>
        <dbReference type="PROSITE" id="PS50835"/>
    </source>
</evidence>
<evidence type="ECO:0000256" key="1">
    <source>
        <dbReference type="SAM" id="SignalP"/>
    </source>
</evidence>
<dbReference type="InterPro" id="IPR013106">
    <property type="entry name" value="Ig_V-set"/>
</dbReference>
<dbReference type="SUPFAM" id="SSF48726">
    <property type="entry name" value="Immunoglobulin"/>
    <property type="match status" value="1"/>
</dbReference>
<dbReference type="Ensembl" id="ENSVKKT00000004793.1">
    <property type="protein sequence ID" value="ENSVKKP00000004664.1"/>
    <property type="gene ID" value="ENSVKKG00000003476.1"/>
</dbReference>
<dbReference type="AlphaFoldDB" id="A0A8D2ISR3"/>
<dbReference type="SMART" id="SM00409">
    <property type="entry name" value="IG"/>
    <property type="match status" value="1"/>
</dbReference>
<dbReference type="InterPro" id="IPR007110">
    <property type="entry name" value="Ig-like_dom"/>
</dbReference>
<dbReference type="InterPro" id="IPR036179">
    <property type="entry name" value="Ig-like_dom_sf"/>
</dbReference>
<feature type="domain" description="Ig-like" evidence="2">
    <location>
        <begin position="4"/>
        <end position="107"/>
    </location>
</feature>
<feature type="chain" id="PRO_5034641332" description="Ig-like domain-containing protein" evidence="1">
    <location>
        <begin position="20"/>
        <end position="219"/>
    </location>
</feature>
<evidence type="ECO:0000313" key="4">
    <source>
        <dbReference type="Proteomes" id="UP000694545"/>
    </source>
</evidence>
<reference evidence="3" key="2">
    <citation type="submission" date="2025-09" db="UniProtKB">
        <authorList>
            <consortium name="Ensembl"/>
        </authorList>
    </citation>
    <scope>IDENTIFICATION</scope>
</reference>
<dbReference type="PANTHER" id="PTHR23267">
    <property type="entry name" value="IMMUNOGLOBULIN LIGHT CHAIN"/>
    <property type="match status" value="1"/>
</dbReference>
<dbReference type="Gene3D" id="2.60.40.10">
    <property type="entry name" value="Immunoglobulins"/>
    <property type="match status" value="1"/>
</dbReference>
<feature type="signal peptide" evidence="1">
    <location>
        <begin position="1"/>
        <end position="19"/>
    </location>
</feature>
<accession>A0A8D2ISR3</accession>
<dbReference type="SMART" id="SM00406">
    <property type="entry name" value="IGv"/>
    <property type="match status" value="1"/>
</dbReference>
<proteinExistence type="predicted"/>
<keyword evidence="4" id="KW-1185">Reference proteome</keyword>
<name>A0A8D2ISR3_VARKO</name>
<dbReference type="Pfam" id="PF07686">
    <property type="entry name" value="V-set"/>
    <property type="match status" value="1"/>
</dbReference>
<keyword evidence="1" id="KW-0732">Signal</keyword>
<dbReference type="PROSITE" id="PS50835">
    <property type="entry name" value="IG_LIKE"/>
    <property type="match status" value="1"/>
</dbReference>
<protein>
    <recommendedName>
        <fullName evidence="2">Ig-like domain-containing protein</fullName>
    </recommendedName>
</protein>
<dbReference type="InterPro" id="IPR013783">
    <property type="entry name" value="Ig-like_fold"/>
</dbReference>
<organism evidence="3 4">
    <name type="scientific">Varanus komodoensis</name>
    <name type="common">Komodo dragon</name>
    <dbReference type="NCBI Taxonomy" id="61221"/>
    <lineage>
        <taxon>Eukaryota</taxon>
        <taxon>Metazoa</taxon>
        <taxon>Chordata</taxon>
        <taxon>Craniata</taxon>
        <taxon>Vertebrata</taxon>
        <taxon>Euteleostomi</taxon>
        <taxon>Lepidosauria</taxon>
        <taxon>Squamata</taxon>
        <taxon>Bifurcata</taxon>
        <taxon>Unidentata</taxon>
        <taxon>Episquamata</taxon>
        <taxon>Toxicofera</taxon>
        <taxon>Anguimorpha</taxon>
        <taxon>Paleoanguimorpha</taxon>
        <taxon>Varanoidea</taxon>
        <taxon>Varanidae</taxon>
        <taxon>Varanus</taxon>
    </lineage>
</organism>
<dbReference type="Proteomes" id="UP000694545">
    <property type="component" value="Unplaced"/>
</dbReference>
<dbReference type="InterPro" id="IPR050150">
    <property type="entry name" value="IgV_Light_Chain"/>
</dbReference>